<reference evidence="2" key="1">
    <citation type="submission" date="2022-11" db="UniProtKB">
        <authorList>
            <consortium name="WormBaseParasite"/>
        </authorList>
    </citation>
    <scope>IDENTIFICATION</scope>
</reference>
<sequence>MFHVLNYSSAAGVTQNLVVFTGGPLHDHYFDEAVNDTETLTANGNTVIVVFAKPNVNQTNYKRISKLKLVQWSNDSSVLLANIRNNMNCFARPTPTTPSSIASCKSHIPFGYDVSKSLTSDQYSFEEQLILDPFLSQLFSSDIQPSWFGTFDTSAYFPKSRPNTKTDIINFVQLYQQLSGNVGDVDVILKQLLARNILSNNDSLPVNTVILTGTALPSYNIAPTINLVNSFTTANNTLTVVFTKPDVHQDNYLQVVGASKLVLVQYNENKLRMVADLRQAMNCS</sequence>
<name>A0AC34PWT0_9BILA</name>
<protein>
    <submittedName>
        <fullName evidence="2">Uncharacterized protein</fullName>
    </submittedName>
</protein>
<evidence type="ECO:0000313" key="2">
    <source>
        <dbReference type="WBParaSite" id="JU765_v2.g10686.t1"/>
    </source>
</evidence>
<proteinExistence type="predicted"/>
<evidence type="ECO:0000313" key="1">
    <source>
        <dbReference type="Proteomes" id="UP000887576"/>
    </source>
</evidence>
<dbReference type="Proteomes" id="UP000887576">
    <property type="component" value="Unplaced"/>
</dbReference>
<dbReference type="WBParaSite" id="JU765_v2.g10686.t1">
    <property type="protein sequence ID" value="JU765_v2.g10686.t1"/>
    <property type="gene ID" value="JU765_v2.g10686"/>
</dbReference>
<organism evidence="1 2">
    <name type="scientific">Panagrolaimus sp. JU765</name>
    <dbReference type="NCBI Taxonomy" id="591449"/>
    <lineage>
        <taxon>Eukaryota</taxon>
        <taxon>Metazoa</taxon>
        <taxon>Ecdysozoa</taxon>
        <taxon>Nematoda</taxon>
        <taxon>Chromadorea</taxon>
        <taxon>Rhabditida</taxon>
        <taxon>Tylenchina</taxon>
        <taxon>Panagrolaimomorpha</taxon>
        <taxon>Panagrolaimoidea</taxon>
        <taxon>Panagrolaimidae</taxon>
        <taxon>Panagrolaimus</taxon>
    </lineage>
</organism>
<accession>A0AC34PWT0</accession>